<evidence type="ECO:0000313" key="11">
    <source>
        <dbReference type="Proteomes" id="UP000078383"/>
    </source>
</evidence>
<evidence type="ECO:0000256" key="1">
    <source>
        <dbReference type="ARBA" id="ARBA00004651"/>
    </source>
</evidence>
<evidence type="ECO:0000259" key="9">
    <source>
        <dbReference type="Pfam" id="PF02378"/>
    </source>
</evidence>
<proteinExistence type="predicted"/>
<evidence type="ECO:0000256" key="7">
    <source>
        <dbReference type="ARBA" id="ARBA00023136"/>
    </source>
</evidence>
<keyword evidence="6 8" id="KW-1133">Transmembrane helix</keyword>
<keyword evidence="3" id="KW-1003">Cell membrane</keyword>
<dbReference type="AlphaFoldDB" id="A0A175A0C5"/>
<evidence type="ECO:0000313" key="10">
    <source>
        <dbReference type="EMBL" id="CUQ91762.1"/>
    </source>
</evidence>
<feature type="transmembrane region" description="Helical" evidence="8">
    <location>
        <begin position="97"/>
        <end position="114"/>
    </location>
</feature>
<name>A0A175A0C5_9FIRM</name>
<dbReference type="GO" id="GO:1901264">
    <property type="term" value="P:carbohydrate derivative transport"/>
    <property type="evidence" value="ECO:0007669"/>
    <property type="project" value="TreeGrafter"/>
</dbReference>
<evidence type="ECO:0000256" key="8">
    <source>
        <dbReference type="SAM" id="Phobius"/>
    </source>
</evidence>
<gene>
    <name evidence="10" type="primary">gmuC_1</name>
    <name evidence="10" type="ORF">ERS852502_02488</name>
</gene>
<dbReference type="Pfam" id="PF02378">
    <property type="entry name" value="PTS_EIIC"/>
    <property type="match status" value="1"/>
</dbReference>
<dbReference type="PANTHER" id="PTHR33989">
    <property type="match status" value="1"/>
</dbReference>
<evidence type="ECO:0000256" key="3">
    <source>
        <dbReference type="ARBA" id="ARBA00022475"/>
    </source>
</evidence>
<dbReference type="RefSeq" id="WP_330379493.1">
    <property type="nucleotide sequence ID" value="NZ_CZBX01000012.1"/>
</dbReference>
<evidence type="ECO:0000256" key="4">
    <source>
        <dbReference type="ARBA" id="ARBA00022597"/>
    </source>
</evidence>
<protein>
    <submittedName>
        <fullName evidence="10">PTS system oligo-beta-mannoside-specific EIIC component</fullName>
    </submittedName>
</protein>
<keyword evidence="4" id="KW-0762">Sugar transport</keyword>
<keyword evidence="7 8" id="KW-0472">Membrane</keyword>
<evidence type="ECO:0000256" key="6">
    <source>
        <dbReference type="ARBA" id="ARBA00022989"/>
    </source>
</evidence>
<dbReference type="GO" id="GO:0009401">
    <property type="term" value="P:phosphoenolpyruvate-dependent sugar phosphotransferase system"/>
    <property type="evidence" value="ECO:0007669"/>
    <property type="project" value="InterPro"/>
</dbReference>
<dbReference type="Proteomes" id="UP000078383">
    <property type="component" value="Unassembled WGS sequence"/>
</dbReference>
<keyword evidence="5 8" id="KW-0812">Transmembrane</keyword>
<reference evidence="10 11" key="1">
    <citation type="submission" date="2015-09" db="EMBL/GenBank/DDBJ databases">
        <authorList>
            <consortium name="Pathogen Informatics"/>
        </authorList>
    </citation>
    <scope>NUCLEOTIDE SEQUENCE [LARGE SCALE GENOMIC DNA]</scope>
    <source>
        <strain evidence="10 11">2789STDY5834889</strain>
    </source>
</reference>
<feature type="transmembrane region" description="Helical" evidence="8">
    <location>
        <begin position="65"/>
        <end position="90"/>
    </location>
</feature>
<dbReference type="PANTHER" id="PTHR33989:SF4">
    <property type="entry name" value="PTS SYSTEM N,N'-DIACETYLCHITOBIOSE-SPECIFIC EIIC COMPONENT"/>
    <property type="match status" value="1"/>
</dbReference>
<dbReference type="InterPro" id="IPR051088">
    <property type="entry name" value="PTS_Sugar-EIIC/EIIB"/>
</dbReference>
<evidence type="ECO:0000256" key="2">
    <source>
        <dbReference type="ARBA" id="ARBA00022448"/>
    </source>
</evidence>
<organism evidence="10 11">
    <name type="scientific">[Ruminococcus] torques</name>
    <dbReference type="NCBI Taxonomy" id="33039"/>
    <lineage>
        <taxon>Bacteria</taxon>
        <taxon>Bacillati</taxon>
        <taxon>Bacillota</taxon>
        <taxon>Clostridia</taxon>
        <taxon>Lachnospirales</taxon>
        <taxon>Lachnospiraceae</taxon>
        <taxon>Mediterraneibacter</taxon>
    </lineage>
</organism>
<accession>A0A175A0C5</accession>
<feature type="domain" description="Phosphotransferase system EIIC" evidence="9">
    <location>
        <begin position="27"/>
        <end position="154"/>
    </location>
</feature>
<dbReference type="InterPro" id="IPR003352">
    <property type="entry name" value="PTS_EIIC"/>
</dbReference>
<evidence type="ECO:0000256" key="5">
    <source>
        <dbReference type="ARBA" id="ARBA00022692"/>
    </source>
</evidence>
<feature type="transmembrane region" description="Helical" evidence="8">
    <location>
        <begin position="25"/>
        <end position="45"/>
    </location>
</feature>
<comment type="subcellular location">
    <subcellularLocation>
        <location evidence="1">Cell membrane</location>
        <topology evidence="1">Multi-pass membrane protein</topology>
    </subcellularLocation>
</comment>
<dbReference type="EMBL" id="CZBX01000012">
    <property type="protein sequence ID" value="CUQ91762.1"/>
    <property type="molecule type" value="Genomic_DNA"/>
</dbReference>
<feature type="transmembrane region" description="Helical" evidence="8">
    <location>
        <begin position="134"/>
        <end position="154"/>
    </location>
</feature>
<sequence length="155" mass="16486">MKEKFNEKVIPVILKFINTKGIQSIKNGMVTSMSPLIIGSIFLILSNFPVKAVVDVLESTGIKAVLDQACGATFSISAMIAVIGISYSYAKLENQEPLNCAIISLASFLILMPSSKTTESGEVVGGIIDKTWTAGQGMIGAIIVGLIVPLVYCWS</sequence>
<dbReference type="GO" id="GO:0008982">
    <property type="term" value="F:protein-N(PI)-phosphohistidine-sugar phosphotransferase activity"/>
    <property type="evidence" value="ECO:0007669"/>
    <property type="project" value="InterPro"/>
</dbReference>
<keyword evidence="2" id="KW-0813">Transport</keyword>
<dbReference type="GO" id="GO:0005886">
    <property type="term" value="C:plasma membrane"/>
    <property type="evidence" value="ECO:0007669"/>
    <property type="project" value="UniProtKB-SubCell"/>
</dbReference>